<dbReference type="PANTHER" id="PTHR37483">
    <property type="entry name" value="UPF0125 PROTEIN RATB"/>
    <property type="match status" value="1"/>
</dbReference>
<dbReference type="InterPro" id="IPR016155">
    <property type="entry name" value="Mopterin_synth/thiamin_S_b"/>
</dbReference>
<dbReference type="PANTHER" id="PTHR37483:SF1">
    <property type="entry name" value="UPF0125 PROTEIN RATB"/>
    <property type="match status" value="1"/>
</dbReference>
<name>A0A081FWS8_9GAMM</name>
<dbReference type="eggNOG" id="COG2914">
    <property type="taxonomic scope" value="Bacteria"/>
</dbReference>
<comment type="caution">
    <text evidence="3">The sequence shown here is derived from an EMBL/GenBank/DDBJ whole genome shotgun (WGS) entry which is preliminary data.</text>
</comment>
<evidence type="ECO:0000256" key="2">
    <source>
        <dbReference type="HAMAP-Rule" id="MF_00460"/>
    </source>
</evidence>
<evidence type="ECO:0000256" key="1">
    <source>
        <dbReference type="ARBA" id="ARBA00010645"/>
    </source>
</evidence>
<dbReference type="EMBL" id="JMQN01000042">
    <property type="protein sequence ID" value="KEA62983.1"/>
    <property type="molecule type" value="Genomic_DNA"/>
</dbReference>
<dbReference type="Proteomes" id="UP000028252">
    <property type="component" value="Unassembled WGS sequence"/>
</dbReference>
<reference evidence="3 4" key="1">
    <citation type="submission" date="2014-04" db="EMBL/GenBank/DDBJ databases">
        <title>Marinobacterium kochiensis sp. nov., isolated from sediment sample collected from Kochi backwaters in Kerala, India.</title>
        <authorList>
            <person name="Singh A."/>
            <person name="Pinnaka A.K."/>
        </authorList>
    </citation>
    <scope>NUCLEOTIDE SEQUENCE [LARGE SCALE GENOMIC DNA]</scope>
    <source>
        <strain evidence="3 4">AK27</strain>
    </source>
</reference>
<dbReference type="RefSeq" id="WP_036189688.1">
    <property type="nucleotide sequence ID" value="NZ_JMQN01000042.1"/>
</dbReference>
<dbReference type="SUPFAM" id="SSF54285">
    <property type="entry name" value="MoaD/ThiS"/>
    <property type="match status" value="1"/>
</dbReference>
<dbReference type="HAMAP" id="MF_00460">
    <property type="entry name" value="UPF0125_RnfH"/>
    <property type="match status" value="1"/>
</dbReference>
<dbReference type="AlphaFoldDB" id="A0A081FWS8"/>
<dbReference type="Gene3D" id="3.10.20.280">
    <property type="entry name" value="RnfH-like"/>
    <property type="match status" value="1"/>
</dbReference>
<dbReference type="Pfam" id="PF03658">
    <property type="entry name" value="Ub-RnfH"/>
    <property type="match status" value="1"/>
</dbReference>
<dbReference type="OrthoDB" id="9796575at2"/>
<evidence type="ECO:0000313" key="3">
    <source>
        <dbReference type="EMBL" id="KEA62983.1"/>
    </source>
</evidence>
<protein>
    <recommendedName>
        <fullName evidence="2">UPF0125 protein ADIMK_2868</fullName>
    </recommendedName>
</protein>
<accession>A0A081FWS8</accession>
<keyword evidence="4" id="KW-1185">Reference proteome</keyword>
<proteinExistence type="inferred from homology"/>
<comment type="similarity">
    <text evidence="1 2">Belongs to the UPF0125 (RnfH) family.</text>
</comment>
<evidence type="ECO:0000313" key="4">
    <source>
        <dbReference type="Proteomes" id="UP000028252"/>
    </source>
</evidence>
<organism evidence="3 4">
    <name type="scientific">Marinobacterium lacunae</name>
    <dbReference type="NCBI Taxonomy" id="1232683"/>
    <lineage>
        <taxon>Bacteria</taxon>
        <taxon>Pseudomonadati</taxon>
        <taxon>Pseudomonadota</taxon>
        <taxon>Gammaproteobacteria</taxon>
        <taxon>Oceanospirillales</taxon>
        <taxon>Oceanospirillaceae</taxon>
        <taxon>Marinobacterium</taxon>
    </lineage>
</organism>
<dbReference type="STRING" id="1232683.ADIMK_2868"/>
<sequence length="88" mass="9998">MKIAVAYSGKQKQEWINLSVDDQATVEDAIIQSGILQRFPEINLKTQKVGIFGKLSKLDAPLADGDRVEIYRKITRVMDEDDDEDEED</sequence>
<gene>
    <name evidence="3" type="ORF">ADIMK_2868</name>
</gene>
<dbReference type="PATRIC" id="fig|1232683.4.peg.2819"/>
<dbReference type="InterPro" id="IPR037021">
    <property type="entry name" value="RnfH_sf"/>
</dbReference>
<dbReference type="InterPro" id="IPR005346">
    <property type="entry name" value="RnfH"/>
</dbReference>